<evidence type="ECO:0000313" key="5">
    <source>
        <dbReference type="Proteomes" id="UP000608530"/>
    </source>
</evidence>
<keyword evidence="4" id="KW-0482">Metalloprotease</keyword>
<evidence type="ECO:0000256" key="2">
    <source>
        <dbReference type="SAM" id="Phobius"/>
    </source>
</evidence>
<proteinExistence type="predicted"/>
<feature type="transmembrane region" description="Helical" evidence="2">
    <location>
        <begin position="113"/>
        <end position="133"/>
    </location>
</feature>
<feature type="transmembrane region" description="Helical" evidence="2">
    <location>
        <begin position="55"/>
        <end position="80"/>
    </location>
</feature>
<feature type="domain" description="CAAX prenyl protease 2/Lysostaphin resistance protein A-like" evidence="3">
    <location>
        <begin position="28"/>
        <end position="126"/>
    </location>
</feature>
<accession>A0A934Q6A4</accession>
<dbReference type="InterPro" id="IPR003675">
    <property type="entry name" value="Rce1/LyrA-like_dom"/>
</dbReference>
<keyword evidence="4" id="KW-0645">Protease</keyword>
<name>A0A934Q6A4_9MICO</name>
<dbReference type="Pfam" id="PF02517">
    <property type="entry name" value="Rce1-like"/>
    <property type="match status" value="1"/>
</dbReference>
<dbReference type="EMBL" id="JAEHOH010000001">
    <property type="protein sequence ID" value="MBK0417841.1"/>
    <property type="molecule type" value="Genomic_DNA"/>
</dbReference>
<feature type="transmembrane region" description="Helical" evidence="2">
    <location>
        <begin position="87"/>
        <end position="107"/>
    </location>
</feature>
<evidence type="ECO:0000256" key="1">
    <source>
        <dbReference type="SAM" id="MobiDB-lite"/>
    </source>
</evidence>
<dbReference type="PANTHER" id="PTHR35797:SF1">
    <property type="entry name" value="PROTEASE"/>
    <property type="match status" value="1"/>
</dbReference>
<dbReference type="GO" id="GO:0004175">
    <property type="term" value="F:endopeptidase activity"/>
    <property type="evidence" value="ECO:0007669"/>
    <property type="project" value="UniProtKB-ARBA"/>
</dbReference>
<keyword evidence="4" id="KW-0378">Hydrolase</keyword>
<feature type="transmembrane region" description="Helical" evidence="2">
    <location>
        <begin position="145"/>
        <end position="166"/>
    </location>
</feature>
<dbReference type="GO" id="GO:0080120">
    <property type="term" value="P:CAAX-box protein maturation"/>
    <property type="evidence" value="ECO:0007669"/>
    <property type="project" value="UniProtKB-ARBA"/>
</dbReference>
<organism evidence="4 5">
    <name type="scientific">Leucobacter chromiisoli</name>
    <dbReference type="NCBI Taxonomy" id="2796471"/>
    <lineage>
        <taxon>Bacteria</taxon>
        <taxon>Bacillati</taxon>
        <taxon>Actinomycetota</taxon>
        <taxon>Actinomycetes</taxon>
        <taxon>Micrococcales</taxon>
        <taxon>Microbacteriaceae</taxon>
        <taxon>Leucobacter</taxon>
    </lineage>
</organism>
<comment type="caution">
    <text evidence="4">The sequence shown here is derived from an EMBL/GenBank/DDBJ whole genome shotgun (WGS) entry which is preliminary data.</text>
</comment>
<dbReference type="Proteomes" id="UP000608530">
    <property type="component" value="Unassembled WGS sequence"/>
</dbReference>
<reference evidence="4" key="1">
    <citation type="submission" date="2020-12" db="EMBL/GenBank/DDBJ databases">
        <title>Leucobacter sp. CAS1, isolated from Chromium sludge.</title>
        <authorList>
            <person name="Xu Z."/>
        </authorList>
    </citation>
    <scope>NUCLEOTIDE SEQUENCE</scope>
    <source>
        <strain evidence="4">CSA1</strain>
    </source>
</reference>
<keyword evidence="2" id="KW-0812">Transmembrane</keyword>
<dbReference type="PANTHER" id="PTHR35797">
    <property type="entry name" value="PROTEASE-RELATED"/>
    <property type="match status" value="1"/>
</dbReference>
<evidence type="ECO:0000313" key="4">
    <source>
        <dbReference type="EMBL" id="MBK0417841.1"/>
    </source>
</evidence>
<dbReference type="InterPro" id="IPR042150">
    <property type="entry name" value="MmRce1-like"/>
</dbReference>
<protein>
    <submittedName>
        <fullName evidence="4">CPBP family intramembrane metalloprotease</fullName>
    </submittedName>
</protein>
<keyword evidence="2" id="KW-0472">Membrane</keyword>
<dbReference type="GO" id="GO:0008237">
    <property type="term" value="F:metallopeptidase activity"/>
    <property type="evidence" value="ECO:0007669"/>
    <property type="project" value="UniProtKB-KW"/>
</dbReference>
<evidence type="ECO:0000259" key="3">
    <source>
        <dbReference type="Pfam" id="PF02517"/>
    </source>
</evidence>
<dbReference type="AlphaFoldDB" id="A0A934Q6A4"/>
<feature type="region of interest" description="Disordered" evidence="1">
    <location>
        <begin position="176"/>
        <end position="216"/>
    </location>
</feature>
<keyword evidence="2" id="KW-1133">Transmembrane helix</keyword>
<sequence length="216" mass="22421">MRAPSTLAAAAMPPLGLLVALQIAAIPLNALVGSIAAFGEEIGWRGWLLPALRPLGAWPALLLSGAIWGLWHTPVILLGYNFNRTDWSGVALMTVGAVVWGVLFGWVRLRSGSVWPAVLGHAALNASAGLLIWLPAAGEPMEMALVNPLGVSGWIVVAAVVLILLLTRQFGPEPELAPKRVAGRRPSAPSATPGAPDDPRAAESGSGLPPGEPEAR</sequence>
<gene>
    <name evidence="4" type="ORF">JD276_02170</name>
</gene>
<dbReference type="RefSeq" id="WP_200113371.1">
    <property type="nucleotide sequence ID" value="NZ_JAEHOH010000001.1"/>
</dbReference>
<keyword evidence="5" id="KW-1185">Reference proteome</keyword>